<feature type="transmembrane region" description="Helical" evidence="23">
    <location>
        <begin position="533"/>
        <end position="556"/>
    </location>
</feature>
<keyword evidence="19 23" id="KW-0472">Membrane</keyword>
<dbReference type="Gene3D" id="3.40.1110.10">
    <property type="entry name" value="Calcium-transporting ATPase, cytoplasmic domain N"/>
    <property type="match status" value="1"/>
</dbReference>
<evidence type="ECO:0000313" key="25">
    <source>
        <dbReference type="EMBL" id="SHH85729.1"/>
    </source>
</evidence>
<keyword evidence="11 23" id="KW-0547">Nucleotide-binding</keyword>
<dbReference type="InterPro" id="IPR023298">
    <property type="entry name" value="ATPase_P-typ_TM_dom_sf"/>
</dbReference>
<evidence type="ECO:0000256" key="21">
    <source>
        <dbReference type="ARBA" id="ARBA00033239"/>
    </source>
</evidence>
<evidence type="ECO:0000256" key="20">
    <source>
        <dbReference type="ARBA" id="ARBA00029719"/>
    </source>
</evidence>
<dbReference type="InterPro" id="IPR044492">
    <property type="entry name" value="P_typ_ATPase_HD_dom"/>
</dbReference>
<dbReference type="InterPro" id="IPR018303">
    <property type="entry name" value="ATPase_P-typ_P_site"/>
</dbReference>
<keyword evidence="25" id="KW-0378">Hydrolase</keyword>
<dbReference type="SUPFAM" id="SSF56784">
    <property type="entry name" value="HAD-like"/>
    <property type="match status" value="1"/>
</dbReference>
<evidence type="ECO:0000256" key="5">
    <source>
        <dbReference type="ARBA" id="ARBA00022448"/>
    </source>
</evidence>
<evidence type="ECO:0000256" key="6">
    <source>
        <dbReference type="ARBA" id="ARBA00022475"/>
    </source>
</evidence>
<gene>
    <name evidence="25" type="primary">copA_1</name>
    <name evidence="25" type="ORF">VA7868_00699</name>
</gene>
<dbReference type="RefSeq" id="WP_084193229.1">
    <property type="nucleotide sequence ID" value="NZ_FQXZ01000007.1"/>
</dbReference>
<dbReference type="OrthoDB" id="9814270at2"/>
<keyword evidence="18" id="KW-0406">Ion transport</keyword>
<evidence type="ECO:0000259" key="24">
    <source>
        <dbReference type="PROSITE" id="PS50846"/>
    </source>
</evidence>
<evidence type="ECO:0000256" key="1">
    <source>
        <dbReference type="ARBA" id="ARBA00004651"/>
    </source>
</evidence>
<sequence>MNHFTLPLSGLHCMGCVRKVERSLNELNDTNIHHISVNELDIETSASLHEVTEKIKALGFESGVKKSYKLTGLHCGKCVKKVKELLEASGENSHIQVTKETLSLISLQSDAGIQEQIASLGFEAIPETGQTANISVAKQISKESSPPKEEITDQAQDKEILAQSSIHLLIQGMTCASCVSSVEKALSSVNGVERVQVNLAEQCAEVYSRHEQSDIQDLISAVQKAGYDAEETGDLLQQQEKQQIAFQSVIKRHQTNAFMGLSVGIPIMLWGILGGTMAVETRTEQSGWGAIGIICLLLLCTSGKSFFQNAWQSLRHRRATMDTLIALGTGAAWLYSVAVVLFPQWFPSQARHVYFEASAMIIGLISLGHAIEIKAKSKTTQSLQALIDLQPQQATLVTDGGDQPIAVSAINQGMILRIKPGDKIPVDGMISEGESYLDESMLTGEPIPVFKSAGDKVSAGTLNHDGSLIMTATGTGSHTMLSRIIQMVRRAQSSKPPMARIADQIASVFVPVVVVIAVFSALMWFWFGPEPKINHMLIAATTVLIIACPCALGLATPLSVTAGIGKAAEMGILIRDADVLQTASQIDTVVFDKTGTLTEGKPKVRHIKTIDVTQDELLSVLYAIEQQSDHPVAKAICEYAAENHITPAETQDFKNLSGRGLKASYRGEHVHVGSVQHMQMLGISLDPVEHVITQTEQQAQTPIVVAIGQDVRGVISLSDQIKSDAHEIIRQLKSNGIHTVMLTGDNQAVAKSVANNLDIETVFAQVLPDQKAAHIRHLQQQGFCVAMIGDGINDAPALAQADLGVAMGYGSDIAIESAQVTFLHHSPLMILNTIKLSQAVLKNIKQNLLGAFFYNTLGIPVAAGILYPVFGFLLNPVIAGAAMALSSITVVSNANRLNRFSLNAVPHTAGKQSADKSNG</sequence>
<evidence type="ECO:0000256" key="4">
    <source>
        <dbReference type="ARBA" id="ARBA00015102"/>
    </source>
</evidence>
<dbReference type="FunFam" id="2.70.150.10:FF:000020">
    <property type="entry name" value="Copper-exporting P-type ATPase A"/>
    <property type="match status" value="1"/>
</dbReference>
<feature type="domain" description="HMA" evidence="24">
    <location>
        <begin position="164"/>
        <end position="230"/>
    </location>
</feature>
<dbReference type="Pfam" id="PF00702">
    <property type="entry name" value="Hydrolase"/>
    <property type="match status" value="1"/>
</dbReference>
<dbReference type="SFLD" id="SFLDG00002">
    <property type="entry name" value="C1.7:_P-type_atpase_like"/>
    <property type="match status" value="1"/>
</dbReference>
<dbReference type="Pfam" id="PF00122">
    <property type="entry name" value="E1-E2_ATPase"/>
    <property type="match status" value="1"/>
</dbReference>
<proteinExistence type="inferred from homology"/>
<dbReference type="SUPFAM" id="SSF55008">
    <property type="entry name" value="HMA, heavy metal-associated domain"/>
    <property type="match status" value="3"/>
</dbReference>
<evidence type="ECO:0000256" key="16">
    <source>
        <dbReference type="ARBA" id="ARBA00022989"/>
    </source>
</evidence>
<dbReference type="CDD" id="cd00371">
    <property type="entry name" value="HMA"/>
    <property type="match status" value="3"/>
</dbReference>
<feature type="transmembrane region" description="Helical" evidence="23">
    <location>
        <begin position="257"/>
        <end position="279"/>
    </location>
</feature>
<reference evidence="25 26" key="1">
    <citation type="submission" date="2016-11" db="EMBL/GenBank/DDBJ databases">
        <authorList>
            <person name="Jaros S."/>
            <person name="Januszkiewicz K."/>
            <person name="Wedrychowicz H."/>
        </authorList>
    </citation>
    <scope>NUCLEOTIDE SEQUENCE [LARGE SCALE GENOMIC DNA]</scope>
    <source>
        <strain evidence="25 26">CECT 7868</strain>
    </source>
</reference>
<dbReference type="NCBIfam" id="TIGR01525">
    <property type="entry name" value="ATPase-IB_hvy"/>
    <property type="match status" value="1"/>
</dbReference>
<feature type="transmembrane region" description="Helical" evidence="23">
    <location>
        <begin position="505"/>
        <end position="527"/>
    </location>
</feature>
<dbReference type="Proteomes" id="UP000184608">
    <property type="component" value="Unassembled WGS sequence"/>
</dbReference>
<evidence type="ECO:0000256" key="7">
    <source>
        <dbReference type="ARBA" id="ARBA00022553"/>
    </source>
</evidence>
<protein>
    <recommendedName>
        <fullName evidence="4">Copper-exporting P-type ATPase</fullName>
        <ecNumber evidence="3">7.2.2.8</ecNumber>
    </recommendedName>
    <alternativeName>
        <fullName evidence="20">Copper-exporting P-type ATPase A</fullName>
    </alternativeName>
    <alternativeName>
        <fullName evidence="21">Cu(+)-exporting ATPase</fullName>
    </alternativeName>
</protein>
<keyword evidence="15" id="KW-1278">Translocase</keyword>
<dbReference type="Gene3D" id="2.70.150.10">
    <property type="entry name" value="Calcium-transporting ATPase, cytoplasmic transduction domain A"/>
    <property type="match status" value="1"/>
</dbReference>
<feature type="transmembrane region" description="Helical" evidence="23">
    <location>
        <begin position="873"/>
        <end position="891"/>
    </location>
</feature>
<keyword evidence="13 23" id="KW-0067">ATP-binding</keyword>
<dbReference type="EC" id="7.2.2.8" evidence="3"/>
<keyword evidence="9 23" id="KW-0479">Metal-binding</keyword>
<name>A0A1M5WDS9_9VIBR</name>
<dbReference type="Gene3D" id="3.40.50.1000">
    <property type="entry name" value="HAD superfamily/HAD-like"/>
    <property type="match status" value="1"/>
</dbReference>
<dbReference type="STRING" id="1216006.VA7868_00699"/>
<dbReference type="SUPFAM" id="SSF81653">
    <property type="entry name" value="Calcium ATPase, transduction domain A"/>
    <property type="match status" value="1"/>
</dbReference>
<evidence type="ECO:0000256" key="15">
    <source>
        <dbReference type="ARBA" id="ARBA00022967"/>
    </source>
</evidence>
<dbReference type="InterPro" id="IPR036412">
    <property type="entry name" value="HAD-like_sf"/>
</dbReference>
<dbReference type="GO" id="GO:0055070">
    <property type="term" value="P:copper ion homeostasis"/>
    <property type="evidence" value="ECO:0007669"/>
    <property type="project" value="TreeGrafter"/>
</dbReference>
<feature type="transmembrane region" description="Helical" evidence="23">
    <location>
        <begin position="285"/>
        <end position="303"/>
    </location>
</feature>
<dbReference type="InterPro" id="IPR059000">
    <property type="entry name" value="ATPase_P-type_domA"/>
</dbReference>
<keyword evidence="14" id="KW-0460">Magnesium</keyword>
<dbReference type="PRINTS" id="PR00119">
    <property type="entry name" value="CATATPASE"/>
</dbReference>
<dbReference type="SFLD" id="SFLDS00003">
    <property type="entry name" value="Haloacid_Dehalogenase"/>
    <property type="match status" value="1"/>
</dbReference>
<evidence type="ECO:0000256" key="17">
    <source>
        <dbReference type="ARBA" id="ARBA00023008"/>
    </source>
</evidence>
<evidence type="ECO:0000256" key="3">
    <source>
        <dbReference type="ARBA" id="ARBA00012517"/>
    </source>
</evidence>
<dbReference type="PANTHER" id="PTHR43520:SF6">
    <property type="entry name" value="COPPER-EXPORTING P-TYPE ATPASE"/>
    <property type="match status" value="1"/>
</dbReference>
<dbReference type="InterPro" id="IPR023299">
    <property type="entry name" value="ATPase_P-typ_cyto_dom_N"/>
</dbReference>
<dbReference type="InterPro" id="IPR017969">
    <property type="entry name" value="Heavy-metal-associated_CS"/>
</dbReference>
<dbReference type="AlphaFoldDB" id="A0A1M5WDS9"/>
<comment type="catalytic activity">
    <reaction evidence="22">
        <text>Cu(+)(in) + ATP + H2O = Cu(+)(out) + ADP + phosphate + H(+)</text>
        <dbReference type="Rhea" id="RHEA:25792"/>
        <dbReference type="ChEBI" id="CHEBI:15377"/>
        <dbReference type="ChEBI" id="CHEBI:15378"/>
        <dbReference type="ChEBI" id="CHEBI:30616"/>
        <dbReference type="ChEBI" id="CHEBI:43474"/>
        <dbReference type="ChEBI" id="CHEBI:49552"/>
        <dbReference type="ChEBI" id="CHEBI:456216"/>
        <dbReference type="EC" id="7.2.2.8"/>
    </reaction>
</comment>
<dbReference type="CDD" id="cd02094">
    <property type="entry name" value="P-type_ATPase_Cu-like"/>
    <property type="match status" value="1"/>
</dbReference>
<dbReference type="SUPFAM" id="SSF81665">
    <property type="entry name" value="Calcium ATPase, transmembrane domain M"/>
    <property type="match status" value="1"/>
</dbReference>
<evidence type="ECO:0000256" key="2">
    <source>
        <dbReference type="ARBA" id="ARBA00006024"/>
    </source>
</evidence>
<evidence type="ECO:0000256" key="11">
    <source>
        <dbReference type="ARBA" id="ARBA00022741"/>
    </source>
</evidence>
<feature type="transmembrane region" description="Helical" evidence="23">
    <location>
        <begin position="848"/>
        <end position="867"/>
    </location>
</feature>
<evidence type="ECO:0000256" key="9">
    <source>
        <dbReference type="ARBA" id="ARBA00022723"/>
    </source>
</evidence>
<dbReference type="Pfam" id="PF00403">
    <property type="entry name" value="HMA"/>
    <property type="match status" value="1"/>
</dbReference>
<keyword evidence="10" id="KW-0677">Repeat</keyword>
<dbReference type="FunFam" id="3.30.70.100:FF:000005">
    <property type="entry name" value="Copper-exporting P-type ATPase A"/>
    <property type="match status" value="1"/>
</dbReference>
<keyword evidence="6 23" id="KW-1003">Cell membrane</keyword>
<dbReference type="SFLD" id="SFLDF00027">
    <property type="entry name" value="p-type_atpase"/>
    <property type="match status" value="1"/>
</dbReference>
<dbReference type="EMBL" id="FQXZ01000007">
    <property type="protein sequence ID" value="SHH85729.1"/>
    <property type="molecule type" value="Genomic_DNA"/>
</dbReference>
<comment type="similarity">
    <text evidence="2 23">Belongs to the cation transport ATPase (P-type) (TC 3.A.3) family. Type IB subfamily.</text>
</comment>
<evidence type="ECO:0000256" key="23">
    <source>
        <dbReference type="RuleBase" id="RU362081"/>
    </source>
</evidence>
<evidence type="ECO:0000256" key="10">
    <source>
        <dbReference type="ARBA" id="ARBA00022737"/>
    </source>
</evidence>
<keyword evidence="12" id="KW-0187">Copper transport</keyword>
<keyword evidence="17" id="KW-0186">Copper</keyword>
<dbReference type="InterPro" id="IPR027256">
    <property type="entry name" value="P-typ_ATPase_IB"/>
</dbReference>
<evidence type="ECO:0000256" key="13">
    <source>
        <dbReference type="ARBA" id="ARBA00022840"/>
    </source>
</evidence>
<dbReference type="PANTHER" id="PTHR43520">
    <property type="entry name" value="ATP7, ISOFORM B"/>
    <property type="match status" value="1"/>
</dbReference>
<accession>A0A1M5WDS9</accession>
<evidence type="ECO:0000256" key="8">
    <source>
        <dbReference type="ARBA" id="ARBA00022692"/>
    </source>
</evidence>
<dbReference type="InterPro" id="IPR023214">
    <property type="entry name" value="HAD_sf"/>
</dbReference>
<keyword evidence="5" id="KW-0813">Transport</keyword>
<dbReference type="GO" id="GO:0060003">
    <property type="term" value="P:copper ion export"/>
    <property type="evidence" value="ECO:0007669"/>
    <property type="project" value="UniProtKB-ARBA"/>
</dbReference>
<dbReference type="GO" id="GO:0005507">
    <property type="term" value="F:copper ion binding"/>
    <property type="evidence" value="ECO:0007669"/>
    <property type="project" value="TreeGrafter"/>
</dbReference>
<keyword evidence="8 23" id="KW-0812">Transmembrane</keyword>
<dbReference type="InterPro" id="IPR006121">
    <property type="entry name" value="HMA_dom"/>
</dbReference>
<dbReference type="PROSITE" id="PS00154">
    <property type="entry name" value="ATPASE_E1_E2"/>
    <property type="match status" value="1"/>
</dbReference>
<dbReference type="PROSITE" id="PS50846">
    <property type="entry name" value="HMA_2"/>
    <property type="match status" value="1"/>
</dbReference>
<evidence type="ECO:0000256" key="12">
    <source>
        <dbReference type="ARBA" id="ARBA00022796"/>
    </source>
</evidence>
<dbReference type="InterPro" id="IPR001757">
    <property type="entry name" value="P_typ_ATPase"/>
</dbReference>
<dbReference type="Gene3D" id="3.30.70.100">
    <property type="match status" value="2"/>
</dbReference>
<keyword evidence="26" id="KW-1185">Reference proteome</keyword>
<comment type="subcellular location">
    <subcellularLocation>
        <location evidence="1">Cell membrane</location>
        <topology evidence="1">Multi-pass membrane protein</topology>
    </subcellularLocation>
</comment>
<organism evidence="25 26">
    <name type="scientific">Vibrio aerogenes CECT 7868</name>
    <dbReference type="NCBI Taxonomy" id="1216006"/>
    <lineage>
        <taxon>Bacteria</taxon>
        <taxon>Pseudomonadati</taxon>
        <taxon>Pseudomonadota</taxon>
        <taxon>Gammaproteobacteria</taxon>
        <taxon>Vibrionales</taxon>
        <taxon>Vibrionaceae</taxon>
        <taxon>Vibrio</taxon>
    </lineage>
</organism>
<dbReference type="InterPro" id="IPR036163">
    <property type="entry name" value="HMA_dom_sf"/>
</dbReference>
<dbReference type="GO" id="GO:0016887">
    <property type="term" value="F:ATP hydrolysis activity"/>
    <property type="evidence" value="ECO:0007669"/>
    <property type="project" value="InterPro"/>
</dbReference>
<dbReference type="PRINTS" id="PR00943">
    <property type="entry name" value="CUATPASE"/>
</dbReference>
<dbReference type="GO" id="GO:0043682">
    <property type="term" value="F:P-type divalent copper transporter activity"/>
    <property type="evidence" value="ECO:0007669"/>
    <property type="project" value="TreeGrafter"/>
</dbReference>
<feature type="transmembrane region" description="Helical" evidence="23">
    <location>
        <begin position="324"/>
        <end position="346"/>
    </location>
</feature>
<dbReference type="PROSITE" id="PS01229">
    <property type="entry name" value="COF_2"/>
    <property type="match status" value="1"/>
</dbReference>
<evidence type="ECO:0000256" key="22">
    <source>
        <dbReference type="ARBA" id="ARBA00049289"/>
    </source>
</evidence>
<dbReference type="NCBIfam" id="TIGR01494">
    <property type="entry name" value="ATPase_P-type"/>
    <property type="match status" value="1"/>
</dbReference>
<evidence type="ECO:0000256" key="14">
    <source>
        <dbReference type="ARBA" id="ARBA00022842"/>
    </source>
</evidence>
<dbReference type="GO" id="GO:0005524">
    <property type="term" value="F:ATP binding"/>
    <property type="evidence" value="ECO:0007669"/>
    <property type="project" value="UniProtKB-UniRule"/>
</dbReference>
<dbReference type="InterPro" id="IPR008250">
    <property type="entry name" value="ATPase_P-typ_transduc_dom_A_sf"/>
</dbReference>
<feature type="transmembrane region" description="Helical" evidence="23">
    <location>
        <begin position="352"/>
        <end position="371"/>
    </location>
</feature>
<dbReference type="GO" id="GO:0140581">
    <property type="term" value="F:P-type monovalent copper transporter activity"/>
    <property type="evidence" value="ECO:0007669"/>
    <property type="project" value="UniProtKB-EC"/>
</dbReference>
<evidence type="ECO:0000256" key="18">
    <source>
        <dbReference type="ARBA" id="ARBA00023065"/>
    </source>
</evidence>
<dbReference type="GO" id="GO:0005886">
    <property type="term" value="C:plasma membrane"/>
    <property type="evidence" value="ECO:0007669"/>
    <property type="project" value="UniProtKB-SubCell"/>
</dbReference>
<keyword evidence="16 23" id="KW-1133">Transmembrane helix</keyword>
<evidence type="ECO:0000256" key="19">
    <source>
        <dbReference type="ARBA" id="ARBA00023136"/>
    </source>
</evidence>
<evidence type="ECO:0000313" key="26">
    <source>
        <dbReference type="Proteomes" id="UP000184608"/>
    </source>
</evidence>
<keyword evidence="7" id="KW-0597">Phosphoprotein</keyword>
<dbReference type="NCBIfam" id="TIGR01511">
    <property type="entry name" value="ATPase-IB1_Cu"/>
    <property type="match status" value="1"/>
</dbReference>
<dbReference type="PROSITE" id="PS01047">
    <property type="entry name" value="HMA_1"/>
    <property type="match status" value="2"/>
</dbReference>